<name>A0A1E5Q939_9PROT</name>
<gene>
    <name evidence="1" type="ORF">BEN30_07060</name>
</gene>
<organism evidence="1 2">
    <name type="scientific">Magnetovibrio blakemorei</name>
    <dbReference type="NCBI Taxonomy" id="28181"/>
    <lineage>
        <taxon>Bacteria</taxon>
        <taxon>Pseudomonadati</taxon>
        <taxon>Pseudomonadota</taxon>
        <taxon>Alphaproteobacteria</taxon>
        <taxon>Rhodospirillales</taxon>
        <taxon>Magnetovibrionaceae</taxon>
        <taxon>Magnetovibrio</taxon>
    </lineage>
</organism>
<dbReference type="Proteomes" id="UP000095347">
    <property type="component" value="Unassembled WGS sequence"/>
</dbReference>
<protein>
    <recommendedName>
        <fullName evidence="3">Hemerythrin-like domain-containing protein</fullName>
    </recommendedName>
</protein>
<reference evidence="2" key="1">
    <citation type="submission" date="2016-07" db="EMBL/GenBank/DDBJ databases">
        <authorList>
            <person name="Florea S."/>
            <person name="Webb J.S."/>
            <person name="Jaromczyk J."/>
            <person name="Schardl C.L."/>
        </authorList>
    </citation>
    <scope>NUCLEOTIDE SEQUENCE [LARGE SCALE GENOMIC DNA]</scope>
    <source>
        <strain evidence="2">MV-1</strain>
    </source>
</reference>
<evidence type="ECO:0000313" key="2">
    <source>
        <dbReference type="Proteomes" id="UP000095347"/>
    </source>
</evidence>
<evidence type="ECO:0008006" key="3">
    <source>
        <dbReference type="Google" id="ProtNLM"/>
    </source>
</evidence>
<evidence type="ECO:0000313" key="1">
    <source>
        <dbReference type="EMBL" id="OEJ68019.1"/>
    </source>
</evidence>
<dbReference type="OrthoDB" id="8809825at2"/>
<sequence length="140" mass="16770">MISIAYLNEQNHQIAELAKVLAYLFQDREMCDSEVTYELFERYLEKFDAHMSKNKEIYSTMLNNHDGSVKATVERFMEGEREIKRVFKAYTSKWCTNGLHIANHQEFAKESDEMFELVWNRIQAESEQLYPFFREYRDAA</sequence>
<accession>A0A1E5Q939</accession>
<dbReference type="RefSeq" id="WP_069957347.1">
    <property type="nucleotide sequence ID" value="NZ_MCGG01000017.1"/>
</dbReference>
<proteinExistence type="predicted"/>
<dbReference type="AlphaFoldDB" id="A0A1E5Q939"/>
<comment type="caution">
    <text evidence="1">The sequence shown here is derived from an EMBL/GenBank/DDBJ whole genome shotgun (WGS) entry which is preliminary data.</text>
</comment>
<keyword evidence="2" id="KW-1185">Reference proteome</keyword>
<dbReference type="EMBL" id="MCGG01000017">
    <property type="protein sequence ID" value="OEJ68019.1"/>
    <property type="molecule type" value="Genomic_DNA"/>
</dbReference>